<evidence type="ECO:0000256" key="2">
    <source>
        <dbReference type="ARBA" id="ARBA00022737"/>
    </source>
</evidence>
<dbReference type="Proteomes" id="UP000682733">
    <property type="component" value="Unassembled WGS sequence"/>
</dbReference>
<dbReference type="PROSITE" id="PS50097">
    <property type="entry name" value="BTB"/>
    <property type="match status" value="1"/>
</dbReference>
<feature type="domain" description="BTB" evidence="3">
    <location>
        <begin position="94"/>
        <end position="161"/>
    </location>
</feature>
<protein>
    <recommendedName>
        <fullName evidence="3">BTB domain-containing protein</fullName>
    </recommendedName>
</protein>
<accession>A0A8S2E084</accession>
<comment type="caution">
    <text evidence="4">The sequence shown here is derived from an EMBL/GenBank/DDBJ whole genome shotgun (WGS) entry which is preliminary data.</text>
</comment>
<dbReference type="PANTHER" id="PTHR24412:SF451">
    <property type="entry name" value="KELCH-LIKE PROTEIN 20"/>
    <property type="match status" value="1"/>
</dbReference>
<dbReference type="InterPro" id="IPR011333">
    <property type="entry name" value="SKP1/BTB/POZ_sf"/>
</dbReference>
<dbReference type="SMART" id="SM00225">
    <property type="entry name" value="BTB"/>
    <property type="match status" value="1"/>
</dbReference>
<dbReference type="AlphaFoldDB" id="A0A8S2E084"/>
<organism evidence="4 6">
    <name type="scientific">Didymodactylos carnosus</name>
    <dbReference type="NCBI Taxonomy" id="1234261"/>
    <lineage>
        <taxon>Eukaryota</taxon>
        <taxon>Metazoa</taxon>
        <taxon>Spiralia</taxon>
        <taxon>Gnathifera</taxon>
        <taxon>Rotifera</taxon>
        <taxon>Eurotatoria</taxon>
        <taxon>Bdelloidea</taxon>
        <taxon>Philodinida</taxon>
        <taxon>Philodinidae</taxon>
        <taxon>Didymodactylos</taxon>
    </lineage>
</organism>
<name>A0A8S2E084_9BILA</name>
<dbReference type="SUPFAM" id="SSF54695">
    <property type="entry name" value="POZ domain"/>
    <property type="match status" value="1"/>
</dbReference>
<evidence type="ECO:0000259" key="3">
    <source>
        <dbReference type="PROSITE" id="PS50097"/>
    </source>
</evidence>
<evidence type="ECO:0000313" key="5">
    <source>
        <dbReference type="EMBL" id="CAF3813663.1"/>
    </source>
</evidence>
<sequence>MGLCTEIKKFILIALLVRHIDFISSSSLFSSGAQVCILHHHARNFTNSSLSSGINNPDMLKDCSSLNKLLIELNTHAKLVLANLNTLRKQKELCDVLLIIGQSKIPAHRAVLSACSPYFKAMFTSELAESRLTEIVIHDVDESAMDLLIEFCYSSTILVDEKNVQTLLPAACILQIQEVQDTCCEFLKAQLDPSNCLGIRAFADTHSCRELLK</sequence>
<evidence type="ECO:0000256" key="1">
    <source>
        <dbReference type="ARBA" id="ARBA00022441"/>
    </source>
</evidence>
<keyword evidence="1" id="KW-0880">Kelch repeat</keyword>
<reference evidence="4" key="1">
    <citation type="submission" date="2021-02" db="EMBL/GenBank/DDBJ databases">
        <authorList>
            <person name="Nowell W R."/>
        </authorList>
    </citation>
    <scope>NUCLEOTIDE SEQUENCE</scope>
</reference>
<dbReference type="FunFam" id="3.30.710.10:FF:000001">
    <property type="entry name" value="Kelch-like family member 20"/>
    <property type="match status" value="1"/>
</dbReference>
<evidence type="ECO:0000313" key="4">
    <source>
        <dbReference type="EMBL" id="CAF1045634.1"/>
    </source>
</evidence>
<dbReference type="EMBL" id="CAJNOK010007825">
    <property type="protein sequence ID" value="CAF1045634.1"/>
    <property type="molecule type" value="Genomic_DNA"/>
</dbReference>
<dbReference type="Pfam" id="PF00651">
    <property type="entry name" value="BTB"/>
    <property type="match status" value="1"/>
</dbReference>
<keyword evidence="2" id="KW-0677">Repeat</keyword>
<feature type="non-terminal residue" evidence="4">
    <location>
        <position position="1"/>
    </location>
</feature>
<proteinExistence type="predicted"/>
<evidence type="ECO:0000313" key="6">
    <source>
        <dbReference type="Proteomes" id="UP000677228"/>
    </source>
</evidence>
<dbReference type="EMBL" id="CAJOBA010007837">
    <property type="protein sequence ID" value="CAF3813663.1"/>
    <property type="molecule type" value="Genomic_DNA"/>
</dbReference>
<dbReference type="PANTHER" id="PTHR24412">
    <property type="entry name" value="KELCH PROTEIN"/>
    <property type="match status" value="1"/>
</dbReference>
<dbReference type="Proteomes" id="UP000677228">
    <property type="component" value="Unassembled WGS sequence"/>
</dbReference>
<dbReference type="Gene3D" id="3.30.710.10">
    <property type="entry name" value="Potassium Channel Kv1.1, Chain A"/>
    <property type="match status" value="1"/>
</dbReference>
<gene>
    <name evidence="4" type="ORF">OVA965_LOCUS16710</name>
    <name evidence="5" type="ORF">TMI583_LOCUS16720</name>
</gene>
<dbReference type="InterPro" id="IPR000210">
    <property type="entry name" value="BTB/POZ_dom"/>
</dbReference>